<organism evidence="3 4">
    <name type="scientific">Diplodia corticola</name>
    <dbReference type="NCBI Taxonomy" id="236234"/>
    <lineage>
        <taxon>Eukaryota</taxon>
        <taxon>Fungi</taxon>
        <taxon>Dikarya</taxon>
        <taxon>Ascomycota</taxon>
        <taxon>Pezizomycotina</taxon>
        <taxon>Dothideomycetes</taxon>
        <taxon>Dothideomycetes incertae sedis</taxon>
        <taxon>Botryosphaeriales</taxon>
        <taxon>Botryosphaeriaceae</taxon>
        <taxon>Diplodia</taxon>
    </lineage>
</organism>
<keyword evidence="4" id="KW-1185">Reference proteome</keyword>
<protein>
    <submittedName>
        <fullName evidence="3">Het domain protein</fullName>
    </submittedName>
</protein>
<dbReference type="Proteomes" id="UP000183809">
    <property type="component" value="Unassembled WGS sequence"/>
</dbReference>
<evidence type="ECO:0000313" key="4">
    <source>
        <dbReference type="Proteomes" id="UP000183809"/>
    </source>
</evidence>
<name>A0A1J9R5Z5_9PEZI</name>
<feature type="region of interest" description="Disordered" evidence="1">
    <location>
        <begin position="111"/>
        <end position="133"/>
    </location>
</feature>
<dbReference type="PANTHER" id="PTHR39596:SF2">
    <property type="entry name" value="HET DOMAIN PROTEIN (AFU_ORTHOLOGUE AFUA_1G17550)-RELATED"/>
    <property type="match status" value="1"/>
</dbReference>
<reference evidence="3 4" key="1">
    <citation type="submission" date="2016-10" db="EMBL/GenBank/DDBJ databases">
        <title>Proteomics and genomics reveal pathogen-plant mechanisms compatible with a hemibiotrophic lifestyle of Diplodia corticola.</title>
        <authorList>
            <person name="Fernandes I."/>
            <person name="De Jonge R."/>
            <person name="Van De Peer Y."/>
            <person name="Devreese B."/>
            <person name="Alves A."/>
            <person name="Esteves A.C."/>
        </authorList>
    </citation>
    <scope>NUCLEOTIDE SEQUENCE [LARGE SCALE GENOMIC DNA]</scope>
    <source>
        <strain evidence="3 4">CBS 112549</strain>
    </source>
</reference>
<dbReference type="RefSeq" id="XP_020133202.1">
    <property type="nucleotide sequence ID" value="XM_020279861.1"/>
</dbReference>
<gene>
    <name evidence="3" type="ORF">BKCO1_900039</name>
</gene>
<dbReference type="OrthoDB" id="2426273at2759"/>
<dbReference type="GeneID" id="31020125"/>
<dbReference type="PANTHER" id="PTHR39596">
    <property type="match status" value="1"/>
</dbReference>
<dbReference type="EMBL" id="MNUE01000009">
    <property type="protein sequence ID" value="OJD36942.1"/>
    <property type="molecule type" value="Genomic_DNA"/>
</dbReference>
<evidence type="ECO:0000256" key="1">
    <source>
        <dbReference type="SAM" id="MobiDB-lite"/>
    </source>
</evidence>
<dbReference type="Pfam" id="PF06985">
    <property type="entry name" value="HET"/>
    <property type="match status" value="1"/>
</dbReference>
<dbReference type="STRING" id="236234.A0A1J9R5Z5"/>
<sequence>MADHLFGTSRPPPSPLQIPYDGPVYDGGPWLGYPSRNGWRRPGSDHLFIPESHGPRLECWLYFGVLHAVFGSGVVRHDDFLRYDAADGRQYLTTANLWRYVDAALAGSAFGPGGKKTKTKTNSDGASPPAPAPALLGPSCTQSDWEAIENQLGEMLLLHGRSPATSLLRPAMAFAIRVLHATLFLLVRETLGLRHFRAVLLPQAASRDAWADARMREQLGWCPSEVACFSNFRSVLPQAYALQLGERRRGRTTRAGVEAGAAGGHARCTAARCVVDQVVPGTYVTGHYEGGCRCGFVGVPVEEVKAVLRKGGIPIVRVRRGGEGEGQGGPLVLEVGAHRPGRNYVAVSHVWKDGMGNEEANALPECHLVRLKAMAARLLWERANVPGAWDNPVSALHVSGRHLLHAAMSLAHTPEQDTWFWMDTLCVPLDEETKKMAIRGMKKVYERAHRVMIVDAELEDTAVSDVPKEEIMLRILACSGWMRRLWTLQEGLAARRRLYVVFKDKIVNVPDMADKLWLKHHHGKFHALQAPVAHDAYSLWFQWFRTVTSSYSTFDKVLDKAVPMGKENEIIAKPHDLVSMSWSNVAARDTTKDEDRPVVFANIVNLDPKAILDIKKNAPERMRAFYGMLSHFSQEIIFLPGERYGEEGWRWALQRCMSQDDQVYGRTLETPVKILREGLLTVLPGFTTDLGGYVAERDSEGFWIAVSRTDVDDDGHEKVRYLHVIAKERQAWDPSALHHVGIVFEKAYEGVEAALFQNGATRLSCVVLSLTRREGDVAYGRYELLAEATRLPENSPPPAGGVVNPSQPLMRELLRPKQTWCIG</sequence>
<proteinExistence type="predicted"/>
<evidence type="ECO:0000313" key="3">
    <source>
        <dbReference type="EMBL" id="OJD36942.1"/>
    </source>
</evidence>
<accession>A0A1J9R5Z5</accession>
<evidence type="ECO:0000259" key="2">
    <source>
        <dbReference type="Pfam" id="PF06985"/>
    </source>
</evidence>
<feature type="domain" description="Heterokaryon incompatibility" evidence="2">
    <location>
        <begin position="344"/>
        <end position="460"/>
    </location>
</feature>
<comment type="caution">
    <text evidence="3">The sequence shown here is derived from an EMBL/GenBank/DDBJ whole genome shotgun (WGS) entry which is preliminary data.</text>
</comment>
<dbReference type="AlphaFoldDB" id="A0A1J9R5Z5"/>
<dbReference type="InterPro" id="IPR010730">
    <property type="entry name" value="HET"/>
</dbReference>